<dbReference type="GO" id="GO:0005829">
    <property type="term" value="C:cytosol"/>
    <property type="evidence" value="ECO:0007669"/>
    <property type="project" value="TreeGrafter"/>
</dbReference>
<dbReference type="Pfam" id="PF13245">
    <property type="entry name" value="AAA_19"/>
    <property type="match status" value="1"/>
</dbReference>
<keyword evidence="1 5" id="KW-0547">Nucleotide-binding</keyword>
<evidence type="ECO:0000256" key="2">
    <source>
        <dbReference type="ARBA" id="ARBA00022801"/>
    </source>
</evidence>
<evidence type="ECO:0000256" key="1">
    <source>
        <dbReference type="ARBA" id="ARBA00022741"/>
    </source>
</evidence>
<gene>
    <name evidence="8" type="ORF">E3N84_08255</name>
</gene>
<dbReference type="PROSITE" id="PS51198">
    <property type="entry name" value="UVRD_HELICASE_ATP_BIND"/>
    <property type="match status" value="1"/>
</dbReference>
<dbReference type="GO" id="GO:0043138">
    <property type="term" value="F:3'-5' DNA helicase activity"/>
    <property type="evidence" value="ECO:0007669"/>
    <property type="project" value="TreeGrafter"/>
</dbReference>
<feature type="compositionally biased region" description="Polar residues" evidence="6">
    <location>
        <begin position="178"/>
        <end position="187"/>
    </location>
</feature>
<feature type="region of interest" description="Disordered" evidence="6">
    <location>
        <begin position="162"/>
        <end position="218"/>
    </location>
</feature>
<dbReference type="InterPro" id="IPR000212">
    <property type="entry name" value="DNA_helicase_UvrD/REP"/>
</dbReference>
<evidence type="ECO:0000259" key="7">
    <source>
        <dbReference type="PROSITE" id="PS51198"/>
    </source>
</evidence>
<comment type="caution">
    <text evidence="8">The sequence shown here is derived from an EMBL/GenBank/DDBJ whole genome shotgun (WGS) entry which is preliminary data.</text>
</comment>
<reference evidence="8 9" key="1">
    <citation type="submission" date="2019-03" db="EMBL/GenBank/DDBJ databases">
        <title>Genomics of glacier-inhabiting Cryobacterium strains.</title>
        <authorList>
            <person name="Liu Q."/>
            <person name="Xin Y.-H."/>
        </authorList>
    </citation>
    <scope>NUCLEOTIDE SEQUENCE [LARGE SCALE GENOMIC DNA]</scope>
    <source>
        <strain evidence="8 9">CGMCC 1.10440</strain>
    </source>
</reference>
<organism evidence="8 9">
    <name type="scientific">Terrimesophilobacter mesophilus</name>
    <dbReference type="NCBI Taxonomy" id="433647"/>
    <lineage>
        <taxon>Bacteria</taxon>
        <taxon>Bacillati</taxon>
        <taxon>Actinomycetota</taxon>
        <taxon>Actinomycetes</taxon>
        <taxon>Micrococcales</taxon>
        <taxon>Microbacteriaceae</taxon>
        <taxon>Terrimesophilobacter</taxon>
    </lineage>
</organism>
<protein>
    <recommendedName>
        <fullName evidence="7">UvrD-like helicase ATP-binding domain-containing protein</fullName>
    </recommendedName>
</protein>
<keyword evidence="2 5" id="KW-0378">Hydrolase</keyword>
<feature type="domain" description="UvrD-like helicase ATP-binding" evidence="7">
    <location>
        <begin position="244"/>
        <end position="518"/>
    </location>
</feature>
<name>A0A4R8VC85_9MICO</name>
<evidence type="ECO:0000256" key="3">
    <source>
        <dbReference type="ARBA" id="ARBA00022806"/>
    </source>
</evidence>
<dbReference type="GO" id="GO:0003677">
    <property type="term" value="F:DNA binding"/>
    <property type="evidence" value="ECO:0007669"/>
    <property type="project" value="InterPro"/>
</dbReference>
<feature type="binding site" evidence="5">
    <location>
        <begin position="265"/>
        <end position="272"/>
    </location>
    <ligand>
        <name>ATP</name>
        <dbReference type="ChEBI" id="CHEBI:30616"/>
    </ligand>
</feature>
<dbReference type="GO" id="GO:0005524">
    <property type="term" value="F:ATP binding"/>
    <property type="evidence" value="ECO:0007669"/>
    <property type="project" value="UniProtKB-UniRule"/>
</dbReference>
<accession>A0A4R8VC85</accession>
<feature type="region of interest" description="Disordered" evidence="6">
    <location>
        <begin position="1"/>
        <end position="25"/>
    </location>
</feature>
<proteinExistence type="predicted"/>
<dbReference type="PANTHER" id="PTHR11070:SF2">
    <property type="entry name" value="ATP-DEPENDENT DNA HELICASE SRS2"/>
    <property type="match status" value="1"/>
</dbReference>
<dbReference type="Proteomes" id="UP000298488">
    <property type="component" value="Unassembled WGS sequence"/>
</dbReference>
<dbReference type="GO" id="GO:0016787">
    <property type="term" value="F:hydrolase activity"/>
    <property type="evidence" value="ECO:0007669"/>
    <property type="project" value="UniProtKB-UniRule"/>
</dbReference>
<keyword evidence="3 5" id="KW-0347">Helicase</keyword>
<dbReference type="AlphaFoldDB" id="A0A4R8VC85"/>
<dbReference type="PANTHER" id="PTHR11070">
    <property type="entry name" value="UVRD / RECB / PCRA DNA HELICASE FAMILY MEMBER"/>
    <property type="match status" value="1"/>
</dbReference>
<dbReference type="EMBL" id="SOFI01000003">
    <property type="protein sequence ID" value="TFB80036.1"/>
    <property type="molecule type" value="Genomic_DNA"/>
</dbReference>
<evidence type="ECO:0000313" key="8">
    <source>
        <dbReference type="EMBL" id="TFB80036.1"/>
    </source>
</evidence>
<keyword evidence="4 5" id="KW-0067">ATP-binding</keyword>
<sequence length="673" mass="74482">MNEQERSRVVADEAATERDYSKALEQKTKEAQRLVNESLNNTWTTAPSVESPMNGELVGRVALDSPSEDIDGASEFYVGTAKHETADYQVFNWTASIAACTFYGQPADRENLQVMSELVAGVRVFGHRNGELSDFEDAFLGAETDDLFPKRVLQIPRAPGFASRPPIASTPVDFATQDDITPSSSKSPVEVAPETPDTLHGEDSQPPTVLPPTKMPGPALRAPGLLRRELAAPKKAAMSAVLATLQVDQYEAITKNGTTSQILQGHPGTGKTIIAAHRAAYLLRDEAPDDERIRSHVLVIGPTNEYVDHIRTALSGLIDDDRRYEVTSIPTLLEQLSELPPSTVPTQTLTYQDVDLELAKLVDLAYSRSRSNSELGERPDRATIYAELVWLLQDPPDDGLNPEWVTYLRSLPGTYDELQRQKTFRHRGLLAYIGIRAERQPRYPGHIIIDEAQDLHPIEWEVLGRLGNSGGWTILGDLNQRRTDHTFSSWDRVATLLAIEDENGHAPVQNLQRGYRSTAQIIHFANQLLPREDRILYSLQQDGERPTVTRIPAAGELIGAAIGAAEDLCARVGEGSVAVITTDALAFSRALQKRGWLLDNADTYVWRKGDRRLRLLPPERARGLEFDGVVVVEPADFPENAGRLGVLYTALTRANRLLTVIYHRALPKGLKAR</sequence>
<dbReference type="RefSeq" id="WP_134542262.1">
    <property type="nucleotide sequence ID" value="NZ_JACHBP010000001.1"/>
</dbReference>
<keyword evidence="9" id="KW-1185">Reference proteome</keyword>
<dbReference type="GO" id="GO:0000725">
    <property type="term" value="P:recombinational repair"/>
    <property type="evidence" value="ECO:0007669"/>
    <property type="project" value="TreeGrafter"/>
</dbReference>
<evidence type="ECO:0000256" key="4">
    <source>
        <dbReference type="ARBA" id="ARBA00022840"/>
    </source>
</evidence>
<dbReference type="SUPFAM" id="SSF52540">
    <property type="entry name" value="P-loop containing nucleoside triphosphate hydrolases"/>
    <property type="match status" value="1"/>
</dbReference>
<evidence type="ECO:0000256" key="5">
    <source>
        <dbReference type="PROSITE-ProRule" id="PRU00560"/>
    </source>
</evidence>
<dbReference type="InterPro" id="IPR014016">
    <property type="entry name" value="UvrD-like_ATP-bd"/>
</dbReference>
<evidence type="ECO:0000313" key="9">
    <source>
        <dbReference type="Proteomes" id="UP000298488"/>
    </source>
</evidence>
<dbReference type="Gene3D" id="3.40.50.300">
    <property type="entry name" value="P-loop containing nucleotide triphosphate hydrolases"/>
    <property type="match status" value="2"/>
</dbReference>
<dbReference type="InterPro" id="IPR027417">
    <property type="entry name" value="P-loop_NTPase"/>
</dbReference>
<dbReference type="OrthoDB" id="9787585at2"/>
<evidence type="ECO:0000256" key="6">
    <source>
        <dbReference type="SAM" id="MobiDB-lite"/>
    </source>
</evidence>